<dbReference type="SUPFAM" id="SSF52540">
    <property type="entry name" value="P-loop containing nucleoside triphosphate hydrolases"/>
    <property type="match status" value="1"/>
</dbReference>
<dbReference type="PANTHER" id="PTHR30121">
    <property type="entry name" value="UNCHARACTERIZED PROTEIN YJGR-RELATED"/>
    <property type="match status" value="1"/>
</dbReference>
<organism evidence="1 2">
    <name type="scientific">Bacillus thuringiensis subsp. jegathesan</name>
    <dbReference type="NCBI Taxonomy" id="56955"/>
    <lineage>
        <taxon>Bacteria</taxon>
        <taxon>Bacillati</taxon>
        <taxon>Bacillota</taxon>
        <taxon>Bacilli</taxon>
        <taxon>Bacillales</taxon>
        <taxon>Bacillaceae</taxon>
        <taxon>Bacillus</taxon>
        <taxon>Bacillus cereus group</taxon>
    </lineage>
</organism>
<accession>A0A9X6QVC6</accession>
<comment type="caution">
    <text evidence="1">The sequence shown here is derived from an EMBL/GenBank/DDBJ whole genome shotgun (WGS) entry which is preliminary data.</text>
</comment>
<dbReference type="Gene3D" id="1.10.8.730">
    <property type="match status" value="1"/>
</dbReference>
<dbReference type="Proteomes" id="UP000194853">
    <property type="component" value="Unassembled WGS sequence"/>
</dbReference>
<proteinExistence type="predicted"/>
<evidence type="ECO:0000313" key="2">
    <source>
        <dbReference type="Proteomes" id="UP000194853"/>
    </source>
</evidence>
<dbReference type="AlphaFoldDB" id="A0A9X6QVC6"/>
<evidence type="ECO:0000313" key="1">
    <source>
        <dbReference type="EMBL" id="OUB59071.1"/>
    </source>
</evidence>
<name>A0A9X6QVC6_BACTJ</name>
<dbReference type="EMBL" id="MOOS01000189">
    <property type="protein sequence ID" value="OUB59071.1"/>
    <property type="molecule type" value="Genomic_DNA"/>
</dbReference>
<dbReference type="InterPro" id="IPR051162">
    <property type="entry name" value="T4SS_component"/>
</dbReference>
<reference evidence="1 2" key="1">
    <citation type="submission" date="2016-10" db="EMBL/GenBank/DDBJ databases">
        <title>Comparative genomics of Bacillus thuringiensis reveals a path to pathogens against multiple invertebrate hosts.</title>
        <authorList>
            <person name="Zheng J."/>
            <person name="Gao Q."/>
            <person name="Liu H."/>
            <person name="Peng D."/>
            <person name="Ruan L."/>
            <person name="Sun M."/>
        </authorList>
    </citation>
    <scope>NUCLEOTIDE SEQUENCE [LARGE SCALE GENOMIC DNA]</scope>
    <source>
        <strain evidence="1">BGSC 4CF1</strain>
    </source>
</reference>
<sequence length="661" mass="75447">MAFELANIIPMLDKKKKKGDQDESKPKQKHDLEFLAKIQPKGGMRFGDNFVRKGDGYEACIHIVDYPTNVDAKWMKTITTMKNVIVVTDGSTMERSETVTNINKSMLEQKMRFSNEKQGIAQLDAVQKHDELTKLYHQISQLGEVIKLVHVRLYVHGKTTLELEKSVGDVLTELEAQSFKGTVLLNEQEHEWKALFSPYEEQITYANKREGKGMPGLTLAAGLPFHYAQLRDPRGSYLGTTFTGGSVLFDLFHKDKQRRYYNGVLIGEMGSGKSTLLKKLFLDNKIRNNFIRGFDVTGEFETLIKEVNGQMVALDGTQGLINPLQIYRSRIDDEDKKTKAEIENHSFLQHLSKAATFYCLLSPQVTDADIQEYKKVLREFYESLGFLEKIKTTGITNLKNEEYPIFSQLLEYVKKELYSNVEERIINPTLSLSKSARLEKIELALDDIVNGYGHLFNGHTTLEDLTNEQVVFFSVKSLRSLEKKVFNAQMYNAFSLIWDHLIQIGEPQRKAVYKDGFDFDLIRRLLVILDESHLTINTSNPIAVDFILEFAREARKYFGGLLFASQSVRDYVADTKTADSEVANKIKTLFELTQYKFVLQQDANSLDTLRYIFQGQLSESELRQIPLLQQGECVLAIKGVQNLTMTVEASEDEINLFEGGL</sequence>
<dbReference type="PANTHER" id="PTHR30121:SF6">
    <property type="entry name" value="SLR6007 PROTEIN"/>
    <property type="match status" value="1"/>
</dbReference>
<dbReference type="Gene3D" id="3.40.50.300">
    <property type="entry name" value="P-loop containing nucleotide triphosphate hydrolases"/>
    <property type="match status" value="1"/>
</dbReference>
<protein>
    <submittedName>
        <fullName evidence="1">Type IV secretion system protein VirB4</fullName>
    </submittedName>
</protein>
<gene>
    <name evidence="1" type="ORF">BK750_28885</name>
</gene>
<dbReference type="InterPro" id="IPR027417">
    <property type="entry name" value="P-loop_NTPase"/>
</dbReference>
<dbReference type="RefSeq" id="WP_079004578.1">
    <property type="nucleotide sequence ID" value="NZ_MOOS01000189.1"/>
</dbReference>